<reference evidence="3 4" key="1">
    <citation type="submission" date="2018-05" db="EMBL/GenBank/DDBJ databases">
        <title>Rhodobacteraceae gen. nov., sp. nov. isolated from sea water.</title>
        <authorList>
            <person name="Ren Y."/>
        </authorList>
    </citation>
    <scope>NUCLEOTIDE SEQUENCE [LARGE SCALE GENOMIC DNA]</scope>
    <source>
        <strain evidence="3 4">TG-679</strain>
    </source>
</reference>
<evidence type="ECO:0000256" key="1">
    <source>
        <dbReference type="SAM" id="Phobius"/>
    </source>
</evidence>
<dbReference type="EMBL" id="QGKU01000047">
    <property type="protein sequence ID" value="PWR01912.1"/>
    <property type="molecule type" value="Genomic_DNA"/>
</dbReference>
<proteinExistence type="predicted"/>
<protein>
    <submittedName>
        <fullName evidence="3">Uncharacterized protein</fullName>
    </submittedName>
</protein>
<feature type="chain" id="PRO_5015876403" evidence="2">
    <location>
        <begin position="24"/>
        <end position="222"/>
    </location>
</feature>
<evidence type="ECO:0000313" key="3">
    <source>
        <dbReference type="EMBL" id="PWR01912.1"/>
    </source>
</evidence>
<dbReference type="OrthoDB" id="7676189at2"/>
<sequence>MKHFTRIAVAAAMALAVAAPAHATLVEITNCGSSAVACTITTTPPNPVARDPNDGVLLAWNEVQNFTLLSDLRVDRVFDPLASFVMAAPGGDFFIKAGTVVSSHYIQWDPTPNGRRVTATITLDSQVFAFMTADQNMFDSDAALGLPGLDYNDFTARGLEGTDLTVFNGNSVNIDWQATSPGDWTRLITAFSPTAAIPVPASLPLMAGALGLAGLLRLRRKV</sequence>
<feature type="signal peptide" evidence="2">
    <location>
        <begin position="1"/>
        <end position="23"/>
    </location>
</feature>
<feature type="transmembrane region" description="Helical" evidence="1">
    <location>
        <begin position="195"/>
        <end position="216"/>
    </location>
</feature>
<evidence type="ECO:0000313" key="4">
    <source>
        <dbReference type="Proteomes" id="UP000245680"/>
    </source>
</evidence>
<keyword evidence="4" id="KW-1185">Reference proteome</keyword>
<name>A0A2V2L9K4_9RHOB</name>
<dbReference type="AlphaFoldDB" id="A0A2V2L9K4"/>
<comment type="caution">
    <text evidence="3">The sequence shown here is derived from an EMBL/GenBank/DDBJ whole genome shotgun (WGS) entry which is preliminary data.</text>
</comment>
<keyword evidence="1" id="KW-0812">Transmembrane</keyword>
<keyword evidence="1" id="KW-0472">Membrane</keyword>
<gene>
    <name evidence="3" type="ORF">DKT77_15100</name>
</gene>
<dbReference type="Proteomes" id="UP000245680">
    <property type="component" value="Unassembled WGS sequence"/>
</dbReference>
<keyword evidence="2" id="KW-0732">Signal</keyword>
<evidence type="ECO:0000256" key="2">
    <source>
        <dbReference type="SAM" id="SignalP"/>
    </source>
</evidence>
<organism evidence="3 4">
    <name type="scientific">Meridianimarinicoccus roseus</name>
    <dbReference type="NCBI Taxonomy" id="2072018"/>
    <lineage>
        <taxon>Bacteria</taxon>
        <taxon>Pseudomonadati</taxon>
        <taxon>Pseudomonadota</taxon>
        <taxon>Alphaproteobacteria</taxon>
        <taxon>Rhodobacterales</taxon>
        <taxon>Paracoccaceae</taxon>
        <taxon>Meridianimarinicoccus</taxon>
    </lineage>
</organism>
<dbReference type="RefSeq" id="WP_109812495.1">
    <property type="nucleotide sequence ID" value="NZ_QGKU01000047.1"/>
</dbReference>
<keyword evidence="1" id="KW-1133">Transmembrane helix</keyword>
<accession>A0A2V2L9K4</accession>